<dbReference type="SUPFAM" id="SSF48452">
    <property type="entry name" value="TPR-like"/>
    <property type="match status" value="1"/>
</dbReference>
<dbReference type="GO" id="GO:0005737">
    <property type="term" value="C:cytoplasm"/>
    <property type="evidence" value="ECO:0007669"/>
    <property type="project" value="TreeGrafter"/>
</dbReference>
<evidence type="ECO:0000313" key="5">
    <source>
        <dbReference type="Proteomes" id="UP001160148"/>
    </source>
</evidence>
<reference evidence="4 5" key="1">
    <citation type="submission" date="2023-01" db="EMBL/GenBank/DDBJ databases">
        <authorList>
            <person name="Whitehead M."/>
        </authorList>
    </citation>
    <scope>NUCLEOTIDE SEQUENCE [LARGE SCALE GENOMIC DNA]</scope>
</reference>
<dbReference type="Gene3D" id="1.25.40.10">
    <property type="entry name" value="Tetratricopeptide repeat domain"/>
    <property type="match status" value="1"/>
</dbReference>
<dbReference type="InterPro" id="IPR013105">
    <property type="entry name" value="TPR_2"/>
</dbReference>
<proteinExistence type="predicted"/>
<evidence type="ECO:0000313" key="4">
    <source>
        <dbReference type="EMBL" id="CAI6343940.1"/>
    </source>
</evidence>
<protein>
    <recommendedName>
        <fullName evidence="6">Tetratricopeptide repeat protein 12</fullName>
    </recommendedName>
</protein>
<comment type="caution">
    <text evidence="4">The sequence shown here is derived from an EMBL/GenBank/DDBJ whole genome shotgun (WGS) entry which is preliminary data.</text>
</comment>
<dbReference type="InterPro" id="IPR011990">
    <property type="entry name" value="TPR-like_helical_dom_sf"/>
</dbReference>
<organism evidence="4 5">
    <name type="scientific">Macrosiphum euphorbiae</name>
    <name type="common">potato aphid</name>
    <dbReference type="NCBI Taxonomy" id="13131"/>
    <lineage>
        <taxon>Eukaryota</taxon>
        <taxon>Metazoa</taxon>
        <taxon>Ecdysozoa</taxon>
        <taxon>Arthropoda</taxon>
        <taxon>Hexapoda</taxon>
        <taxon>Insecta</taxon>
        <taxon>Pterygota</taxon>
        <taxon>Neoptera</taxon>
        <taxon>Paraneoptera</taxon>
        <taxon>Hemiptera</taxon>
        <taxon>Sternorrhyncha</taxon>
        <taxon>Aphidomorpha</taxon>
        <taxon>Aphidoidea</taxon>
        <taxon>Aphididae</taxon>
        <taxon>Macrosiphini</taxon>
        <taxon>Macrosiphum</taxon>
    </lineage>
</organism>
<dbReference type="PANTHER" id="PTHR46540">
    <property type="entry name" value="TETRATRICOPEPTIDE REPEAT PROTEIN 12"/>
    <property type="match status" value="1"/>
</dbReference>
<feature type="repeat" description="TPR" evidence="3">
    <location>
        <begin position="114"/>
        <end position="147"/>
    </location>
</feature>
<dbReference type="EMBL" id="CARXXK010000001">
    <property type="protein sequence ID" value="CAI6343940.1"/>
    <property type="molecule type" value="Genomic_DNA"/>
</dbReference>
<gene>
    <name evidence="4" type="ORF">MEUPH1_LOCUS1134</name>
</gene>
<dbReference type="SMART" id="SM00028">
    <property type="entry name" value="TPR"/>
    <property type="match status" value="3"/>
</dbReference>
<dbReference type="Pfam" id="PF07719">
    <property type="entry name" value="TPR_2"/>
    <property type="match status" value="1"/>
</dbReference>
<name>A0AAV0VJY6_9HEMI</name>
<accession>A0AAV0VJY6</accession>
<dbReference type="Proteomes" id="UP001160148">
    <property type="component" value="Unassembled WGS sequence"/>
</dbReference>
<dbReference type="GO" id="GO:0005813">
    <property type="term" value="C:centrosome"/>
    <property type="evidence" value="ECO:0007669"/>
    <property type="project" value="TreeGrafter"/>
</dbReference>
<evidence type="ECO:0000256" key="2">
    <source>
        <dbReference type="ARBA" id="ARBA00022803"/>
    </source>
</evidence>
<dbReference type="PANTHER" id="PTHR46540:SF1">
    <property type="entry name" value="TETRATRICOPEPTIDE REPEAT PROTEIN 12"/>
    <property type="match status" value="1"/>
</dbReference>
<sequence>MSNLHMGDDDGEFEESMRKVNLIGGIIKDMSSQNEAKSRIGMLRAEELLGDGEKTWDESSLKTVQNGTTINRRAFEDLGKPKDEIPSDAAGFMAHVERDAKQRSEAKKKEIKRSDYLKTMGNCEYRKGNYEKALIYYNQAIDVRKDSCVLFTNRALTKINLGLMDEVVSDCDRALRLNDRSLNAVLYKAEALWGLDDTRAAEDLLQTALKTHPDQTKRIQDYRNKLSCSR</sequence>
<evidence type="ECO:0000256" key="3">
    <source>
        <dbReference type="PROSITE-ProRule" id="PRU00339"/>
    </source>
</evidence>
<dbReference type="GO" id="GO:0007288">
    <property type="term" value="P:sperm axoneme assembly"/>
    <property type="evidence" value="ECO:0007669"/>
    <property type="project" value="TreeGrafter"/>
</dbReference>
<dbReference type="InterPro" id="IPR043195">
    <property type="entry name" value="TTC12"/>
</dbReference>
<keyword evidence="5" id="KW-1185">Reference proteome</keyword>
<evidence type="ECO:0008006" key="6">
    <source>
        <dbReference type="Google" id="ProtNLM"/>
    </source>
</evidence>
<dbReference type="InterPro" id="IPR019734">
    <property type="entry name" value="TPR_rpt"/>
</dbReference>
<dbReference type="GO" id="GO:0070286">
    <property type="term" value="P:axonemal dynein complex assembly"/>
    <property type="evidence" value="ECO:0007669"/>
    <property type="project" value="TreeGrafter"/>
</dbReference>
<dbReference type="AlphaFoldDB" id="A0AAV0VJY6"/>
<dbReference type="PROSITE" id="PS50005">
    <property type="entry name" value="TPR"/>
    <property type="match status" value="1"/>
</dbReference>
<evidence type="ECO:0000256" key="1">
    <source>
        <dbReference type="ARBA" id="ARBA00022737"/>
    </source>
</evidence>
<keyword evidence="1" id="KW-0677">Repeat</keyword>
<keyword evidence="2 3" id="KW-0802">TPR repeat</keyword>